<feature type="region of interest" description="Disordered" evidence="1">
    <location>
        <begin position="232"/>
        <end position="252"/>
    </location>
</feature>
<proteinExistence type="predicted"/>
<feature type="region of interest" description="Disordered" evidence="1">
    <location>
        <begin position="270"/>
        <end position="317"/>
    </location>
</feature>
<evidence type="ECO:0000313" key="3">
    <source>
        <dbReference type="Proteomes" id="UP000729357"/>
    </source>
</evidence>
<gene>
    <name evidence="2" type="ORF">KCU98_g14335</name>
</gene>
<feature type="region of interest" description="Disordered" evidence="1">
    <location>
        <begin position="138"/>
        <end position="214"/>
    </location>
</feature>
<feature type="compositionally biased region" description="Polar residues" evidence="1">
    <location>
        <begin position="35"/>
        <end position="46"/>
    </location>
</feature>
<feature type="compositionally biased region" description="Basic and acidic residues" evidence="1">
    <location>
        <begin position="308"/>
        <end position="317"/>
    </location>
</feature>
<evidence type="ECO:0000313" key="2">
    <source>
        <dbReference type="EMBL" id="KAG9970667.1"/>
    </source>
</evidence>
<feature type="region of interest" description="Disordered" evidence="1">
    <location>
        <begin position="1"/>
        <end position="101"/>
    </location>
</feature>
<keyword evidence="3" id="KW-1185">Reference proteome</keyword>
<name>A0A9P8JNL9_AURME</name>
<feature type="compositionally biased region" description="Basic residues" evidence="1">
    <location>
        <begin position="12"/>
        <end position="21"/>
    </location>
</feature>
<feature type="compositionally biased region" description="Polar residues" evidence="1">
    <location>
        <begin position="232"/>
        <end position="242"/>
    </location>
</feature>
<reference evidence="2" key="2">
    <citation type="submission" date="2021-08" db="EMBL/GenBank/DDBJ databases">
        <authorList>
            <person name="Gostincar C."/>
            <person name="Sun X."/>
            <person name="Song Z."/>
            <person name="Gunde-Cimerman N."/>
        </authorList>
    </citation>
    <scope>NUCLEOTIDE SEQUENCE</scope>
    <source>
        <strain evidence="2">EXF-9298</strain>
    </source>
</reference>
<accession>A0A9P8JNL9</accession>
<organism evidence="2 3">
    <name type="scientific">Aureobasidium melanogenum</name>
    <name type="common">Aureobasidium pullulans var. melanogenum</name>
    <dbReference type="NCBI Taxonomy" id="46634"/>
    <lineage>
        <taxon>Eukaryota</taxon>
        <taxon>Fungi</taxon>
        <taxon>Dikarya</taxon>
        <taxon>Ascomycota</taxon>
        <taxon>Pezizomycotina</taxon>
        <taxon>Dothideomycetes</taxon>
        <taxon>Dothideomycetidae</taxon>
        <taxon>Dothideales</taxon>
        <taxon>Saccotheciaceae</taxon>
        <taxon>Aureobasidium</taxon>
    </lineage>
</organism>
<feature type="compositionally biased region" description="Basic and acidic residues" evidence="1">
    <location>
        <begin position="47"/>
        <end position="57"/>
    </location>
</feature>
<feature type="compositionally biased region" description="Polar residues" evidence="1">
    <location>
        <begin position="77"/>
        <end position="93"/>
    </location>
</feature>
<sequence>MADTNEGPVFRPSKRRKVFRRRRDDDDEISDHDVATQTRPATTSDNKQPEAEAETRDGGVPLSYVRPLGSRKGGVAFSSTRTANDSGISSVVDTNAPPTPLNAVEHAQARFVAPTGHIASADDKHMMAYVDSKLARLTPSHEVPTQASTPAEPTPTSSAVAQHNENQSSASHGHLHQADVTKPVPTTITSSTTSRPQKPPRKSHWRNRRNSADIARDAMVDQILRESQLNIYETSAPTTHPKPSSDDTQDADERMAEEFKRNFYAAAEERAVRRTAAPPPPTYGANKLESLKGPKLGGSRSQRAAMHAAEKAKTIKK</sequence>
<comment type="caution">
    <text evidence="2">The sequence shown here is derived from an EMBL/GenBank/DDBJ whole genome shotgun (WGS) entry which is preliminary data.</text>
</comment>
<dbReference type="AlphaFoldDB" id="A0A9P8JNL9"/>
<reference evidence="2" key="1">
    <citation type="journal article" date="2021" name="J Fungi (Basel)">
        <title>Virulence traits and population genomics of the black yeast Aureobasidium melanogenum.</title>
        <authorList>
            <person name="Cernosa A."/>
            <person name="Sun X."/>
            <person name="Gostincar C."/>
            <person name="Fang C."/>
            <person name="Gunde-Cimerman N."/>
            <person name="Song Z."/>
        </authorList>
    </citation>
    <scope>NUCLEOTIDE SEQUENCE</scope>
    <source>
        <strain evidence="2">EXF-9298</strain>
    </source>
</reference>
<protein>
    <submittedName>
        <fullName evidence="2">Uncharacterized protein</fullName>
    </submittedName>
</protein>
<feature type="compositionally biased region" description="Basic residues" evidence="1">
    <location>
        <begin position="198"/>
        <end position="209"/>
    </location>
</feature>
<feature type="non-terminal residue" evidence="2">
    <location>
        <position position="1"/>
    </location>
</feature>
<evidence type="ECO:0000256" key="1">
    <source>
        <dbReference type="SAM" id="MobiDB-lite"/>
    </source>
</evidence>
<dbReference type="EMBL" id="JAHFXS010002819">
    <property type="protein sequence ID" value="KAG9970667.1"/>
    <property type="molecule type" value="Genomic_DNA"/>
</dbReference>
<feature type="compositionally biased region" description="Polar residues" evidence="1">
    <location>
        <begin position="143"/>
        <end position="171"/>
    </location>
</feature>
<dbReference type="Proteomes" id="UP000729357">
    <property type="component" value="Unassembled WGS sequence"/>
</dbReference>